<keyword evidence="1" id="KW-0677">Repeat</keyword>
<feature type="domain" description="PDZ" evidence="2">
    <location>
        <begin position="45"/>
        <end position="112"/>
    </location>
</feature>
<accession>A0A240PMQ2</accession>
<dbReference type="PANTHER" id="PTHR12345">
    <property type="entry name" value="SYNTENIN RELATED"/>
    <property type="match status" value="1"/>
</dbReference>
<organism evidence="3">
    <name type="scientific">Anopheles atroparvus</name>
    <name type="common">European mosquito</name>
    <dbReference type="NCBI Taxonomy" id="41427"/>
    <lineage>
        <taxon>Eukaryota</taxon>
        <taxon>Metazoa</taxon>
        <taxon>Ecdysozoa</taxon>
        <taxon>Arthropoda</taxon>
        <taxon>Hexapoda</taxon>
        <taxon>Insecta</taxon>
        <taxon>Pterygota</taxon>
        <taxon>Neoptera</taxon>
        <taxon>Endopterygota</taxon>
        <taxon>Diptera</taxon>
        <taxon>Nematocera</taxon>
        <taxon>Culicoidea</taxon>
        <taxon>Culicidae</taxon>
        <taxon>Anophelinae</taxon>
        <taxon>Anopheles</taxon>
    </lineage>
</organism>
<proteinExistence type="predicted"/>
<dbReference type="InterPro" id="IPR036034">
    <property type="entry name" value="PDZ_sf"/>
</dbReference>
<dbReference type="Gene3D" id="2.30.42.10">
    <property type="match status" value="2"/>
</dbReference>
<reference evidence="3" key="1">
    <citation type="submission" date="2022-08" db="UniProtKB">
        <authorList>
            <consortium name="EnsemblMetazoa"/>
        </authorList>
    </citation>
    <scope>IDENTIFICATION</scope>
    <source>
        <strain evidence="3">EBRO</strain>
    </source>
</reference>
<dbReference type="SMART" id="SM00228">
    <property type="entry name" value="PDZ"/>
    <property type="match status" value="2"/>
</dbReference>
<protein>
    <recommendedName>
        <fullName evidence="2">PDZ domain-containing protein</fullName>
    </recommendedName>
</protein>
<feature type="domain" description="PDZ" evidence="2">
    <location>
        <begin position="130"/>
        <end position="205"/>
    </location>
</feature>
<dbReference type="SUPFAM" id="SSF50156">
    <property type="entry name" value="PDZ domain-like"/>
    <property type="match status" value="2"/>
</dbReference>
<dbReference type="GO" id="GO:0005886">
    <property type="term" value="C:plasma membrane"/>
    <property type="evidence" value="ECO:0007669"/>
    <property type="project" value="TreeGrafter"/>
</dbReference>
<sequence>MSISWEVQNLFVSSVGVSVPDGGAIIEQGCPIKIGRILAARGIRELLIRKGAGGKIGVTIRRLAEGKLLIFAVARRSPAYLAGLRFGDEILCFDGVPASGGDLAKVRELLQKNVRNSIKLHTKDRSGERYIAITRDAHRGYGFRFVNGEITSVRPNTSAEQCGLERRLQIVEVNGEVVAGMSDVDIEAIICASVHTVTLCVIPTKVYRNLLARLIAPSIVDPSTFVEI</sequence>
<evidence type="ECO:0000313" key="3">
    <source>
        <dbReference type="EnsemblMetazoa" id="AATE021846-PA.1"/>
    </source>
</evidence>
<dbReference type="STRING" id="41427.A0A240PMQ2"/>
<dbReference type="EnsemblMetazoa" id="AATE021846-RA">
    <property type="protein sequence ID" value="AATE021846-PA.1"/>
    <property type="gene ID" value="AATE021846"/>
</dbReference>
<dbReference type="GO" id="GO:0005737">
    <property type="term" value="C:cytoplasm"/>
    <property type="evidence" value="ECO:0007669"/>
    <property type="project" value="TreeGrafter"/>
</dbReference>
<evidence type="ECO:0000259" key="2">
    <source>
        <dbReference type="PROSITE" id="PS50106"/>
    </source>
</evidence>
<dbReference type="PANTHER" id="PTHR12345:SF3">
    <property type="entry name" value="PDZ DOMAIN-CONTAINING PROTEIN"/>
    <property type="match status" value="1"/>
</dbReference>
<dbReference type="PROSITE" id="PS50106">
    <property type="entry name" value="PDZ"/>
    <property type="match status" value="2"/>
</dbReference>
<dbReference type="InterPro" id="IPR001478">
    <property type="entry name" value="PDZ"/>
</dbReference>
<dbReference type="VEuPathDB" id="VectorBase:AATE021846"/>
<dbReference type="Pfam" id="PF17820">
    <property type="entry name" value="PDZ_6"/>
    <property type="match status" value="1"/>
</dbReference>
<dbReference type="AlphaFoldDB" id="A0A240PMQ2"/>
<dbReference type="InterPro" id="IPR041489">
    <property type="entry name" value="PDZ_6"/>
</dbReference>
<name>A0A240PMQ2_ANOAO</name>
<evidence type="ECO:0000256" key="1">
    <source>
        <dbReference type="ARBA" id="ARBA00022737"/>
    </source>
</evidence>
<dbReference type="InterPro" id="IPR051230">
    <property type="entry name" value="APP-Binding"/>
</dbReference>